<evidence type="ECO:0000313" key="1">
    <source>
        <dbReference type="EMBL" id="JAD46216.1"/>
    </source>
</evidence>
<reference evidence="1" key="2">
    <citation type="journal article" date="2015" name="Data Brief">
        <title>Shoot transcriptome of the giant reed, Arundo donax.</title>
        <authorList>
            <person name="Barrero R.A."/>
            <person name="Guerrero F.D."/>
            <person name="Moolhuijzen P."/>
            <person name="Goolsby J.A."/>
            <person name="Tidwell J."/>
            <person name="Bellgard S.E."/>
            <person name="Bellgard M.I."/>
        </authorList>
    </citation>
    <scope>NUCLEOTIDE SEQUENCE</scope>
    <source>
        <tissue evidence="1">Shoot tissue taken approximately 20 cm above the soil surface</tissue>
    </source>
</reference>
<accession>A0A0A9A531</accession>
<protein>
    <submittedName>
        <fullName evidence="1">Uncharacterized protein</fullName>
    </submittedName>
</protein>
<name>A0A0A9A531_ARUDO</name>
<organism evidence="1">
    <name type="scientific">Arundo donax</name>
    <name type="common">Giant reed</name>
    <name type="synonym">Donax arundinaceus</name>
    <dbReference type="NCBI Taxonomy" id="35708"/>
    <lineage>
        <taxon>Eukaryota</taxon>
        <taxon>Viridiplantae</taxon>
        <taxon>Streptophyta</taxon>
        <taxon>Embryophyta</taxon>
        <taxon>Tracheophyta</taxon>
        <taxon>Spermatophyta</taxon>
        <taxon>Magnoliopsida</taxon>
        <taxon>Liliopsida</taxon>
        <taxon>Poales</taxon>
        <taxon>Poaceae</taxon>
        <taxon>PACMAD clade</taxon>
        <taxon>Arundinoideae</taxon>
        <taxon>Arundineae</taxon>
        <taxon>Arundo</taxon>
    </lineage>
</organism>
<reference evidence="1" key="1">
    <citation type="submission" date="2014-09" db="EMBL/GenBank/DDBJ databases">
        <authorList>
            <person name="Magalhaes I.L.F."/>
            <person name="Oliveira U."/>
            <person name="Santos F.R."/>
            <person name="Vidigal T.H.D.A."/>
            <person name="Brescovit A.D."/>
            <person name="Santos A.J."/>
        </authorList>
    </citation>
    <scope>NUCLEOTIDE SEQUENCE</scope>
    <source>
        <tissue evidence="1">Shoot tissue taken approximately 20 cm above the soil surface</tissue>
    </source>
</reference>
<sequence>MSRLRSLKLAACYIPPLQSFHVLTTLVLQDLPESTPTARDGAGKIC</sequence>
<dbReference type="EMBL" id="GBRH01251679">
    <property type="protein sequence ID" value="JAD46216.1"/>
    <property type="molecule type" value="Transcribed_RNA"/>
</dbReference>
<dbReference type="AlphaFoldDB" id="A0A0A9A531"/>
<proteinExistence type="predicted"/>